<accession>A0A4Y2G8U5</accession>
<dbReference type="Proteomes" id="UP000499080">
    <property type="component" value="Unassembled WGS sequence"/>
</dbReference>
<name>A0A4Y2G8U5_ARAVE</name>
<proteinExistence type="predicted"/>
<evidence type="ECO:0000313" key="2">
    <source>
        <dbReference type="Proteomes" id="UP000499080"/>
    </source>
</evidence>
<organism evidence="1 2">
    <name type="scientific">Araneus ventricosus</name>
    <name type="common">Orbweaver spider</name>
    <name type="synonym">Epeira ventricosa</name>
    <dbReference type="NCBI Taxonomy" id="182803"/>
    <lineage>
        <taxon>Eukaryota</taxon>
        <taxon>Metazoa</taxon>
        <taxon>Ecdysozoa</taxon>
        <taxon>Arthropoda</taxon>
        <taxon>Chelicerata</taxon>
        <taxon>Arachnida</taxon>
        <taxon>Araneae</taxon>
        <taxon>Araneomorphae</taxon>
        <taxon>Entelegynae</taxon>
        <taxon>Araneoidea</taxon>
        <taxon>Araneidae</taxon>
        <taxon>Araneus</taxon>
    </lineage>
</organism>
<reference evidence="1 2" key="1">
    <citation type="journal article" date="2019" name="Sci. Rep.">
        <title>Orb-weaving spider Araneus ventricosus genome elucidates the spidroin gene catalogue.</title>
        <authorList>
            <person name="Kono N."/>
            <person name="Nakamura H."/>
            <person name="Ohtoshi R."/>
            <person name="Moran D.A.P."/>
            <person name="Shinohara A."/>
            <person name="Yoshida Y."/>
            <person name="Fujiwara M."/>
            <person name="Mori M."/>
            <person name="Tomita M."/>
            <person name="Arakawa K."/>
        </authorList>
    </citation>
    <scope>NUCLEOTIDE SEQUENCE [LARGE SCALE GENOMIC DNA]</scope>
</reference>
<dbReference type="OrthoDB" id="9884289at2759"/>
<protein>
    <submittedName>
        <fullName evidence="1">Uncharacterized protein</fullName>
    </submittedName>
</protein>
<dbReference type="EMBL" id="BGPR01001243">
    <property type="protein sequence ID" value="GBM49186.1"/>
    <property type="molecule type" value="Genomic_DNA"/>
</dbReference>
<comment type="caution">
    <text evidence="1">The sequence shown here is derived from an EMBL/GenBank/DDBJ whole genome shotgun (WGS) entry which is preliminary data.</text>
</comment>
<evidence type="ECO:0000313" key="1">
    <source>
        <dbReference type="EMBL" id="GBM49186.1"/>
    </source>
</evidence>
<sequence length="133" mass="15994">MESSLSLQNFQKNGTRMWAINCQQRKGLLFSRKMHSGTRNRRVQASVEWGGLRRYRDHRVKRNKLHLLICQENIWKSQRNTLRLETHQPAENIWKNQRNTLRLETPPTYKLQVKVIYFQLQNQALLVNIEIEP</sequence>
<keyword evidence="2" id="KW-1185">Reference proteome</keyword>
<gene>
    <name evidence="1" type="ORF">AVEN_103801_1</name>
</gene>
<dbReference type="AlphaFoldDB" id="A0A4Y2G8U5"/>